<feature type="domain" description="Histidine kinase" evidence="3">
    <location>
        <begin position="162"/>
        <end position="272"/>
    </location>
</feature>
<keyword evidence="5" id="KW-1185">Reference proteome</keyword>
<organism evidence="4 5">
    <name type="scientific">Butyricicoccus faecihominis</name>
    <dbReference type="NCBI Taxonomy" id="1712515"/>
    <lineage>
        <taxon>Bacteria</taxon>
        <taxon>Bacillati</taxon>
        <taxon>Bacillota</taxon>
        <taxon>Clostridia</taxon>
        <taxon>Eubacteriales</taxon>
        <taxon>Butyricicoccaceae</taxon>
        <taxon>Butyricicoccus</taxon>
    </lineage>
</organism>
<evidence type="ECO:0000256" key="1">
    <source>
        <dbReference type="ARBA" id="ARBA00022777"/>
    </source>
</evidence>
<dbReference type="InterPro" id="IPR005467">
    <property type="entry name" value="His_kinase_dom"/>
</dbReference>
<dbReference type="PROSITE" id="PS50109">
    <property type="entry name" value="HIS_KIN"/>
    <property type="match status" value="1"/>
</dbReference>
<reference evidence="4 5" key="1">
    <citation type="submission" date="2020-06" db="EMBL/GenBank/DDBJ databases">
        <title>Characterization of fructooligosaccharide metabolism and fructooligosaccharide-degrading enzymes in human commensal butyrate producers.</title>
        <authorList>
            <person name="Tanno H."/>
            <person name="Fujii T."/>
            <person name="Hirano K."/>
            <person name="Maeno S."/>
            <person name="Tonozuka T."/>
            <person name="Sakamoto M."/>
            <person name="Ohkuma M."/>
            <person name="Tochio T."/>
            <person name="Endo A."/>
        </authorList>
    </citation>
    <scope>NUCLEOTIDE SEQUENCE [LARGE SCALE GENOMIC DNA]</scope>
    <source>
        <strain evidence="4 5">JCM 31056</strain>
    </source>
</reference>
<dbReference type="Pfam" id="PF02518">
    <property type="entry name" value="HATPase_c"/>
    <property type="match status" value="1"/>
</dbReference>
<sequence>MKGMWLKTQWKLRRALRRYRRDGNLDAVLHEDWSRCRDIFAFFHEIEDRLHGEEITRLRQKQAEYLALQNQINPHFLYNALEAIRSDALLADCEDIAETTEALATFFRYTISNVQEYVTFSDELDNAENYFTIQRCRFGDKLDMELEMENEDLLEARMPKLILQPLVENAVVHGLESKIGQGTVHISVENSENTLFLRVKDDGIGISEEQVEQLNEEFAHGSANAVSRKRGGIALRNVNSRIRLMFGENYGLRIFSAKGIGTECCVTLPLLLQEE</sequence>
<gene>
    <name evidence="4" type="ORF">BUFA31_17220</name>
</gene>
<evidence type="ECO:0000259" key="3">
    <source>
        <dbReference type="PROSITE" id="PS50109"/>
    </source>
</evidence>
<keyword evidence="2" id="KW-0902">Two-component regulatory system</keyword>
<protein>
    <recommendedName>
        <fullName evidence="3">Histidine kinase domain-containing protein</fullName>
    </recommendedName>
</protein>
<proteinExistence type="predicted"/>
<dbReference type="SMART" id="SM00387">
    <property type="entry name" value="HATPase_c"/>
    <property type="match status" value="1"/>
</dbReference>
<dbReference type="InterPro" id="IPR003594">
    <property type="entry name" value="HATPase_dom"/>
</dbReference>
<dbReference type="PANTHER" id="PTHR34220">
    <property type="entry name" value="SENSOR HISTIDINE KINASE YPDA"/>
    <property type="match status" value="1"/>
</dbReference>
<dbReference type="Proteomes" id="UP000620147">
    <property type="component" value="Unassembled WGS sequence"/>
</dbReference>
<dbReference type="SUPFAM" id="SSF55874">
    <property type="entry name" value="ATPase domain of HSP90 chaperone/DNA topoisomerase II/histidine kinase"/>
    <property type="match status" value="1"/>
</dbReference>
<accession>A0ABQ1E0S6</accession>
<keyword evidence="1" id="KW-0808">Transferase</keyword>
<keyword evidence="1" id="KW-0418">Kinase</keyword>
<evidence type="ECO:0000313" key="4">
    <source>
        <dbReference type="EMBL" id="GFO88558.1"/>
    </source>
</evidence>
<dbReference type="Pfam" id="PF06580">
    <property type="entry name" value="His_kinase"/>
    <property type="match status" value="1"/>
</dbReference>
<dbReference type="InterPro" id="IPR050640">
    <property type="entry name" value="Bact_2-comp_sensor_kinase"/>
</dbReference>
<dbReference type="InterPro" id="IPR010559">
    <property type="entry name" value="Sig_transdc_His_kin_internal"/>
</dbReference>
<dbReference type="EMBL" id="BLYJ01000020">
    <property type="protein sequence ID" value="GFO88558.1"/>
    <property type="molecule type" value="Genomic_DNA"/>
</dbReference>
<comment type="caution">
    <text evidence="4">The sequence shown here is derived from an EMBL/GenBank/DDBJ whole genome shotgun (WGS) entry which is preliminary data.</text>
</comment>
<evidence type="ECO:0000313" key="5">
    <source>
        <dbReference type="Proteomes" id="UP000620147"/>
    </source>
</evidence>
<dbReference type="Gene3D" id="3.30.565.10">
    <property type="entry name" value="Histidine kinase-like ATPase, C-terminal domain"/>
    <property type="match status" value="1"/>
</dbReference>
<evidence type="ECO:0000256" key="2">
    <source>
        <dbReference type="ARBA" id="ARBA00023012"/>
    </source>
</evidence>
<name>A0ABQ1E0S6_9FIRM</name>
<dbReference type="PANTHER" id="PTHR34220:SF7">
    <property type="entry name" value="SENSOR HISTIDINE KINASE YPDA"/>
    <property type="match status" value="1"/>
</dbReference>
<dbReference type="InterPro" id="IPR036890">
    <property type="entry name" value="HATPase_C_sf"/>
</dbReference>